<dbReference type="InterPro" id="IPR036673">
    <property type="entry name" value="Cyanovirin-N_sf"/>
</dbReference>
<gene>
    <name evidence="3" type="ORF">RDB_LOCUS156613</name>
    <name evidence="4" type="ORF">RDB_LOCUS174882</name>
</gene>
<evidence type="ECO:0000313" key="3">
    <source>
        <dbReference type="EMBL" id="CAE6503486.1"/>
    </source>
</evidence>
<dbReference type="EMBL" id="CAJMWY010004408">
    <property type="protein sequence ID" value="CAE6531159.1"/>
    <property type="molecule type" value="Genomic_DNA"/>
</dbReference>
<protein>
    <recommendedName>
        <fullName evidence="2">Cyanovirin-N domain-containing protein</fullName>
    </recommendedName>
</protein>
<name>A0A8H3DNY1_9AGAM</name>
<dbReference type="PANTHER" id="PTHR42076">
    <property type="entry name" value="CYANOVIRIN-N HOMOLOG"/>
    <property type="match status" value="1"/>
</dbReference>
<proteinExistence type="predicted"/>
<dbReference type="InterPro" id="IPR011058">
    <property type="entry name" value="Cyanovirin-N"/>
</dbReference>
<dbReference type="SMART" id="SM01111">
    <property type="entry name" value="CVNH"/>
    <property type="match status" value="1"/>
</dbReference>
<evidence type="ECO:0000256" key="1">
    <source>
        <dbReference type="SAM" id="MobiDB-lite"/>
    </source>
</evidence>
<dbReference type="AlphaFoldDB" id="A0A8H3DNY1"/>
<comment type="caution">
    <text evidence="4">The sequence shown here is derived from an EMBL/GenBank/DDBJ whole genome shotgun (WGS) entry which is preliminary data.</text>
</comment>
<dbReference type="PANTHER" id="PTHR42076:SF1">
    <property type="entry name" value="CYANOVIRIN-N DOMAIN-CONTAINING PROTEIN"/>
    <property type="match status" value="1"/>
</dbReference>
<evidence type="ECO:0000313" key="5">
    <source>
        <dbReference type="Proteomes" id="UP000663861"/>
    </source>
</evidence>
<evidence type="ECO:0000259" key="2">
    <source>
        <dbReference type="SMART" id="SM01111"/>
    </source>
</evidence>
<dbReference type="Pfam" id="PF08881">
    <property type="entry name" value="CVNH"/>
    <property type="match status" value="1"/>
</dbReference>
<reference evidence="4" key="1">
    <citation type="submission" date="2021-01" db="EMBL/GenBank/DDBJ databases">
        <authorList>
            <person name="Kaushik A."/>
        </authorList>
    </citation>
    <scope>NUCLEOTIDE SEQUENCE</scope>
    <source>
        <strain evidence="3">AG4-R118</strain>
        <strain evidence="4">AG4-RS23</strain>
    </source>
</reference>
<evidence type="ECO:0000313" key="4">
    <source>
        <dbReference type="EMBL" id="CAE6531159.1"/>
    </source>
</evidence>
<dbReference type="Proteomes" id="UP000663888">
    <property type="component" value="Unassembled WGS sequence"/>
</dbReference>
<feature type="region of interest" description="Disordered" evidence="1">
    <location>
        <begin position="164"/>
        <end position="189"/>
    </location>
</feature>
<accession>A0A8H3DNY1</accession>
<dbReference type="Proteomes" id="UP000663861">
    <property type="component" value="Unassembled WGS sequence"/>
</dbReference>
<organism evidence="4 5">
    <name type="scientific">Rhizoctonia solani</name>
    <dbReference type="NCBI Taxonomy" id="456999"/>
    <lineage>
        <taxon>Eukaryota</taxon>
        <taxon>Fungi</taxon>
        <taxon>Dikarya</taxon>
        <taxon>Basidiomycota</taxon>
        <taxon>Agaricomycotina</taxon>
        <taxon>Agaricomycetes</taxon>
        <taxon>Cantharellales</taxon>
        <taxon>Ceratobasidiaceae</taxon>
        <taxon>Rhizoctonia</taxon>
    </lineage>
</organism>
<sequence length="232" mass="24883">MSFVSSAKIGSIRLKDGHILAATLKRENQQWNDASFDLNSCLGNTEGRLVWGGQSFSHSAVGVEFEVSETGPRVSLGAILKKADGSDQGSMVNLNDRLANINGEFMYIGSTPIPEGVPGGTNLQDNDLLTGEVEIHPGTPPVYKCTVRLCLCIPGFPPHLPHTPFSGIPTFPPTQRPGPDETSLPPERAHGTIMCLPPNDTLCTAFVAMFTEPMGLDLGSIGDTLLWRNTIK</sequence>
<feature type="domain" description="Cyanovirin-N" evidence="2">
    <location>
        <begin position="2"/>
        <end position="107"/>
    </location>
</feature>
<dbReference type="EMBL" id="CAJMWX010001729">
    <property type="protein sequence ID" value="CAE6503486.1"/>
    <property type="molecule type" value="Genomic_DNA"/>
</dbReference>
<dbReference type="Gene3D" id="2.30.60.10">
    <property type="entry name" value="Cyanovirin-N"/>
    <property type="match status" value="1"/>
</dbReference>
<dbReference type="SUPFAM" id="SSF51322">
    <property type="entry name" value="Cyanovirin-N"/>
    <property type="match status" value="1"/>
</dbReference>